<feature type="compositionally biased region" description="Polar residues" evidence="1">
    <location>
        <begin position="580"/>
        <end position="590"/>
    </location>
</feature>
<feature type="region of interest" description="Disordered" evidence="1">
    <location>
        <begin position="42"/>
        <end position="61"/>
    </location>
</feature>
<proteinExistence type="predicted"/>
<dbReference type="SMART" id="SM00501">
    <property type="entry name" value="BRIGHT"/>
    <property type="match status" value="1"/>
</dbReference>
<evidence type="ECO:0000313" key="4">
    <source>
        <dbReference type="Proteomes" id="UP001465976"/>
    </source>
</evidence>
<accession>A0ABR3F418</accession>
<feature type="compositionally biased region" description="Polar residues" evidence="1">
    <location>
        <begin position="646"/>
        <end position="655"/>
    </location>
</feature>
<dbReference type="InterPro" id="IPR036431">
    <property type="entry name" value="ARID_dom_sf"/>
</dbReference>
<dbReference type="Pfam" id="PF01388">
    <property type="entry name" value="ARID"/>
    <property type="match status" value="1"/>
</dbReference>
<protein>
    <recommendedName>
        <fullName evidence="2">ARID domain-containing protein</fullName>
    </recommendedName>
</protein>
<comment type="caution">
    <text evidence="3">The sequence shown here is derived from an EMBL/GenBank/DDBJ whole genome shotgun (WGS) entry which is preliminary data.</text>
</comment>
<feature type="compositionally biased region" description="Pro residues" evidence="1">
    <location>
        <begin position="547"/>
        <end position="574"/>
    </location>
</feature>
<gene>
    <name evidence="3" type="ORF">V5O48_011983</name>
</gene>
<dbReference type="SMART" id="SM01014">
    <property type="entry name" value="ARID"/>
    <property type="match status" value="1"/>
</dbReference>
<evidence type="ECO:0000256" key="1">
    <source>
        <dbReference type="SAM" id="MobiDB-lite"/>
    </source>
</evidence>
<keyword evidence="4" id="KW-1185">Reference proteome</keyword>
<feature type="compositionally biased region" description="Basic residues" evidence="1">
    <location>
        <begin position="627"/>
        <end position="643"/>
    </location>
</feature>
<feature type="compositionally biased region" description="Low complexity" evidence="1">
    <location>
        <begin position="685"/>
        <end position="708"/>
    </location>
</feature>
<dbReference type="Proteomes" id="UP001465976">
    <property type="component" value="Unassembled WGS sequence"/>
</dbReference>
<feature type="region of interest" description="Disordered" evidence="1">
    <location>
        <begin position="483"/>
        <end position="734"/>
    </location>
</feature>
<dbReference type="PROSITE" id="PS51011">
    <property type="entry name" value="ARID"/>
    <property type="match status" value="1"/>
</dbReference>
<dbReference type="Gene3D" id="1.10.150.60">
    <property type="entry name" value="ARID DNA-binding domain"/>
    <property type="match status" value="1"/>
</dbReference>
<dbReference type="SUPFAM" id="SSF46774">
    <property type="entry name" value="ARID-like"/>
    <property type="match status" value="1"/>
</dbReference>
<dbReference type="InterPro" id="IPR001606">
    <property type="entry name" value="ARID_dom"/>
</dbReference>
<name>A0ABR3F418_9AGAR</name>
<evidence type="ECO:0000259" key="2">
    <source>
        <dbReference type="PROSITE" id="PS51011"/>
    </source>
</evidence>
<dbReference type="EMBL" id="JBAHYK010001015">
    <property type="protein sequence ID" value="KAL0569978.1"/>
    <property type="molecule type" value="Genomic_DNA"/>
</dbReference>
<organism evidence="3 4">
    <name type="scientific">Marasmius crinis-equi</name>
    <dbReference type="NCBI Taxonomy" id="585013"/>
    <lineage>
        <taxon>Eukaryota</taxon>
        <taxon>Fungi</taxon>
        <taxon>Dikarya</taxon>
        <taxon>Basidiomycota</taxon>
        <taxon>Agaricomycotina</taxon>
        <taxon>Agaricomycetes</taxon>
        <taxon>Agaricomycetidae</taxon>
        <taxon>Agaricales</taxon>
        <taxon>Marasmiineae</taxon>
        <taxon>Marasmiaceae</taxon>
        <taxon>Marasmius</taxon>
    </lineage>
</organism>
<feature type="domain" description="ARID" evidence="2">
    <location>
        <begin position="103"/>
        <end position="206"/>
    </location>
</feature>
<dbReference type="CDD" id="cd16100">
    <property type="entry name" value="ARID"/>
    <property type="match status" value="1"/>
</dbReference>
<evidence type="ECO:0000313" key="3">
    <source>
        <dbReference type="EMBL" id="KAL0569978.1"/>
    </source>
</evidence>
<feature type="compositionally biased region" description="Low complexity" evidence="1">
    <location>
        <begin position="605"/>
        <end position="626"/>
    </location>
</feature>
<sequence length="734" mass="79416">MVDVLTRVREFLPRVSSEQIRWENPDLTRIWDDVERSAPIIASGQGIDCESSDRRPGVRVNPPKLEPVAAYQLPNRFPAASTGDDMMGHAQVAPNGDSRPIPPLIRERFNSTYKDWCSQKCVSHDQRLLSIDGLPTDLYMLHSEVVTEGGLGPVQQKNLWAVIAARMGCVLLPGGPNDPPKSGPAAANQLAHVYKVYLADFDRVYMSSVLENRLGRKQQAFQQMLPTQLRGVSPQQMRMLVQVAETPAMDLRAKGMPEDLVHVVENNRQALQLMRRDQRMFKNMFHPAQATGPANAGGPQGGLPIGGHKGGMPGQLQFNGMPPRPMPDVGGPNNIMFPPKPSIPNLHPVSAQSAKLQAALPEIQVMKRDYMSRVTGLPPVEVSNEQRLEYNDFLEQVHRTAQDMERKLPFFHVAMMARQPDNNAGNTKKLVSFIINVQHQRTMIAYSTPRFIMSLQDLRQAQNVLNNALEYVATHWKSVAGAGPGGPTAAPNAGMLVSPRPPTQPPLNSNPVAHHTSPQGPPLPPVSHHTSPQGPPLPPVAHHTSPQGPPPPQSSPAPNNIPRPPFNLQPPPLGPKKKGSQTTPQLSAASPPNAVVNTPTPPADPTTQAANASTPTHASSPQTSKSPKSKPPAKPRPQPKPRRPSNTVQKPSVTPTAIPFTEPAQIPPPNATNGLKRPREEDESSPSSNAAAGPSSVAPGGPSPQASGQVNEPPPPKKIRSNFHSRDISMVPLD</sequence>
<reference evidence="3 4" key="1">
    <citation type="submission" date="2024-02" db="EMBL/GenBank/DDBJ databases">
        <title>A draft genome for the cacao thread blight pathogen Marasmius crinis-equi.</title>
        <authorList>
            <person name="Cohen S.P."/>
            <person name="Baruah I.K."/>
            <person name="Amoako-Attah I."/>
            <person name="Bukari Y."/>
            <person name="Meinhardt L.W."/>
            <person name="Bailey B.A."/>
        </authorList>
    </citation>
    <scope>NUCLEOTIDE SEQUENCE [LARGE SCALE GENOMIC DNA]</scope>
    <source>
        <strain evidence="3 4">GH-76</strain>
    </source>
</reference>